<evidence type="ECO:0000313" key="1">
    <source>
        <dbReference type="EMBL" id="QJB04702.1"/>
    </source>
</evidence>
<evidence type="ECO:0000313" key="2">
    <source>
        <dbReference type="EMBL" id="QJH92561.1"/>
    </source>
</evidence>
<name>A0A6M3MIT3_9ZZZZ</name>
<proteinExistence type="predicted"/>
<organism evidence="1">
    <name type="scientific">viral metagenome</name>
    <dbReference type="NCBI Taxonomy" id="1070528"/>
    <lineage>
        <taxon>unclassified sequences</taxon>
        <taxon>metagenomes</taxon>
        <taxon>organismal metagenomes</taxon>
    </lineage>
</organism>
<protein>
    <submittedName>
        <fullName evidence="1">Uncharacterized protein</fullName>
    </submittedName>
</protein>
<accession>A0A6M3MIT3</accession>
<sequence length="63" mass="7126">MKLDVYDYDCELGCGVLKSLRKKIEAIKDVLKLPDCKSADETPDIVLGFEEQFYLKKILEASG</sequence>
<dbReference type="EMBL" id="MT143889">
    <property type="protein sequence ID" value="QJB04702.1"/>
    <property type="molecule type" value="Genomic_DNA"/>
</dbReference>
<dbReference type="EMBL" id="MT143901">
    <property type="protein sequence ID" value="QJH92561.1"/>
    <property type="molecule type" value="Genomic_DNA"/>
</dbReference>
<reference evidence="1" key="1">
    <citation type="submission" date="2020-03" db="EMBL/GenBank/DDBJ databases">
        <title>The deep terrestrial virosphere.</title>
        <authorList>
            <person name="Holmfeldt K."/>
            <person name="Nilsson E."/>
            <person name="Simone D."/>
            <person name="Lopez-Fernandez M."/>
            <person name="Wu X."/>
            <person name="de Brujin I."/>
            <person name="Lundin D."/>
            <person name="Andersson A."/>
            <person name="Bertilsson S."/>
            <person name="Dopson M."/>
        </authorList>
    </citation>
    <scope>NUCLEOTIDE SEQUENCE</scope>
    <source>
        <strain evidence="2">MM171A03266</strain>
        <strain evidence="1">MM171B00210</strain>
    </source>
</reference>
<dbReference type="AlphaFoldDB" id="A0A6M3MIT3"/>
<gene>
    <name evidence="2" type="ORF">MM171A03266_0001</name>
    <name evidence="1" type="ORF">MM171B00210_0013</name>
</gene>